<dbReference type="PANTHER" id="PTHR40446:SF2">
    <property type="entry name" value="N-ACETYLGLUCOSAMINE-1-PHOSPHODIESTER ALPHA-N-ACETYLGLUCOSAMINIDASE"/>
    <property type="match status" value="1"/>
</dbReference>
<evidence type="ECO:0000313" key="2">
    <source>
        <dbReference type="EMBL" id="RXF68033.1"/>
    </source>
</evidence>
<accession>A0A4Q0M5G7</accession>
<gene>
    <name evidence="2" type="ORF">EKH83_17335</name>
</gene>
<dbReference type="Proteomes" id="UP000290848">
    <property type="component" value="Unassembled WGS sequence"/>
</dbReference>
<evidence type="ECO:0000313" key="3">
    <source>
        <dbReference type="Proteomes" id="UP000290848"/>
    </source>
</evidence>
<dbReference type="AlphaFoldDB" id="A0A4Q0M5G7"/>
<dbReference type="PROSITE" id="PS51257">
    <property type="entry name" value="PROKAR_LIPOPROTEIN"/>
    <property type="match status" value="1"/>
</dbReference>
<reference evidence="2 3" key="1">
    <citation type="submission" date="2018-12" db="EMBL/GenBank/DDBJ databases">
        <title>The Draft Genome Sequence of the Soil Bacterium Pedobacter tournemirensis R1.</title>
        <authorList>
            <person name="He J."/>
        </authorList>
    </citation>
    <scope>NUCLEOTIDE SEQUENCE [LARGE SCALE GENOMIC DNA]</scope>
    <source>
        <strain evidence="2 3">R1</strain>
    </source>
</reference>
<proteinExistence type="predicted"/>
<dbReference type="PANTHER" id="PTHR40446">
    <property type="entry name" value="N-ACETYLGLUCOSAMINE-1-PHOSPHODIESTER ALPHA-N-ACETYLGLUCOSAMINIDASE"/>
    <property type="match status" value="1"/>
</dbReference>
<sequence>MKKIFNFLVIGLFTIVISACSKNDEGEKITIHNYVESVEILNKEAGNVVVDNFIRQISAELIEGQKLSNVQVRVVLAEGATMVSPSAAEATYNLASPAGFTIEVKGRRYSYTIKAKEIDEPVRPYKGWEQCTGFGELPRGIRVYKSPAQLQGKNAVAYIAVANINKGRTFDVVLSGSIVEGRKLSQAKTPAAFYASGSYPVIINGGYFTYQSGYYQLSLACSKNSVLIGAQQDVWPGDGNYYLPARGIFSNIQGAEYSAEWAVTSGTSTYAYQTPVPKPTMPAVFPSFEGARTYTAQTGVGGGPVLLKNGIVVNTYNNEMFKETTDVGATISNPRTAIGCTADGKLILFVCEGRNKTADTPGFTLLETAKILLDLGCVDAINLDGGGSSCMLVNGKETIKPSDGAQREITSAVILR</sequence>
<keyword evidence="2" id="KW-0378">Hydrolase</keyword>
<dbReference type="GO" id="GO:0016798">
    <property type="term" value="F:hydrolase activity, acting on glycosyl bonds"/>
    <property type="evidence" value="ECO:0007669"/>
    <property type="project" value="UniProtKB-KW"/>
</dbReference>
<dbReference type="InterPro" id="IPR018711">
    <property type="entry name" value="NAGPA"/>
</dbReference>
<organism evidence="2 3">
    <name type="scientific">Arcticibacter tournemirensis</name>
    <dbReference type="NCBI Taxonomy" id="699437"/>
    <lineage>
        <taxon>Bacteria</taxon>
        <taxon>Pseudomonadati</taxon>
        <taxon>Bacteroidota</taxon>
        <taxon>Sphingobacteriia</taxon>
        <taxon>Sphingobacteriales</taxon>
        <taxon>Sphingobacteriaceae</taxon>
        <taxon>Arcticibacter</taxon>
    </lineage>
</organism>
<evidence type="ECO:0000259" key="1">
    <source>
        <dbReference type="Pfam" id="PF09992"/>
    </source>
</evidence>
<dbReference type="RefSeq" id="WP_128770720.1">
    <property type="nucleotide sequence ID" value="NZ_RXOC01000013.1"/>
</dbReference>
<feature type="domain" description="Phosphodiester glycosidase" evidence="1">
    <location>
        <begin position="254"/>
        <end position="415"/>
    </location>
</feature>
<name>A0A4Q0M5G7_9SPHI</name>
<protein>
    <submittedName>
        <fullName evidence="2">Phosphodiester glycosidase family protein</fullName>
    </submittedName>
</protein>
<dbReference type="EMBL" id="RXOC01000013">
    <property type="protein sequence ID" value="RXF68033.1"/>
    <property type="molecule type" value="Genomic_DNA"/>
</dbReference>
<dbReference type="Pfam" id="PF09992">
    <property type="entry name" value="NAGPA"/>
    <property type="match status" value="1"/>
</dbReference>
<keyword evidence="2" id="KW-0326">Glycosidase</keyword>
<comment type="caution">
    <text evidence="2">The sequence shown here is derived from an EMBL/GenBank/DDBJ whole genome shotgun (WGS) entry which is preliminary data.</text>
</comment>